<dbReference type="Pfam" id="PF01201">
    <property type="entry name" value="Ribosomal_S8e"/>
    <property type="match status" value="1"/>
</dbReference>
<dbReference type="InterPro" id="IPR001047">
    <property type="entry name" value="Ribosomal_eS8"/>
</dbReference>
<evidence type="ECO:0000256" key="7">
    <source>
        <dbReference type="SAM" id="MobiDB-lite"/>
    </source>
</evidence>
<dbReference type="AlphaFoldDB" id="A0A0P9CKL2"/>
<evidence type="ECO:0000256" key="3">
    <source>
        <dbReference type="ARBA" id="ARBA00022980"/>
    </source>
</evidence>
<evidence type="ECO:0000256" key="2">
    <source>
        <dbReference type="ARBA" id="ARBA00011458"/>
    </source>
</evidence>
<evidence type="ECO:0000256" key="6">
    <source>
        <dbReference type="HAMAP-Rule" id="MF_00029"/>
    </source>
</evidence>
<protein>
    <recommendedName>
        <fullName evidence="5 6">Small ribosomal subunit protein eS8</fullName>
    </recommendedName>
</protein>
<dbReference type="Gene3D" id="2.40.10.310">
    <property type="match status" value="1"/>
</dbReference>
<feature type="region of interest" description="Disordered" evidence="7">
    <location>
        <begin position="1"/>
        <end position="24"/>
    </location>
</feature>
<accession>A0A0P9CKL2</accession>
<evidence type="ECO:0000313" key="8">
    <source>
        <dbReference type="EMBL" id="KPV45895.1"/>
    </source>
</evidence>
<keyword evidence="4 6" id="KW-0687">Ribonucleoprotein</keyword>
<evidence type="ECO:0000313" key="11">
    <source>
        <dbReference type="Proteomes" id="UP000050515"/>
    </source>
</evidence>
<reference evidence="8 11" key="1">
    <citation type="submission" date="2015-09" db="EMBL/GenBank/DDBJ databases">
        <title>Draft genome sequence of Acidiplasma aeolicum DSM 18409.</title>
        <authorList>
            <person name="Hemp J."/>
        </authorList>
    </citation>
    <scope>NUCLEOTIDE SEQUENCE [LARGE SCALE GENOMIC DNA]</scope>
    <source>
        <strain evidence="8 11">V</strain>
    </source>
</reference>
<evidence type="ECO:0000313" key="9">
    <source>
        <dbReference type="EMBL" id="KQB33790.1"/>
    </source>
</evidence>
<evidence type="ECO:0000256" key="4">
    <source>
        <dbReference type="ARBA" id="ARBA00023274"/>
    </source>
</evidence>
<dbReference type="RefSeq" id="WP_048100899.1">
    <property type="nucleotide sequence ID" value="NZ_JBBYJF010000017.1"/>
</dbReference>
<dbReference type="GO" id="GO:0005840">
    <property type="term" value="C:ribosome"/>
    <property type="evidence" value="ECO:0007669"/>
    <property type="project" value="UniProtKB-KW"/>
</dbReference>
<dbReference type="CDD" id="cd11382">
    <property type="entry name" value="Ribosomal_S8e"/>
    <property type="match status" value="1"/>
</dbReference>
<comment type="similarity">
    <text evidence="1 6">Belongs to the eukaryotic ribosomal protein eS8 family.</text>
</comment>
<reference evidence="9 10" key="2">
    <citation type="submission" date="2015-09" db="EMBL/GenBank/DDBJ databases">
        <title>Heavy metals and arsenic resistance mechanisms in polyextremophilic archaea of the family Ferroplasmaceae.</title>
        <authorList>
            <person name="Bulaev A.G."/>
            <person name="Kanygina A.V."/>
        </authorList>
    </citation>
    <scope>NUCLEOTIDE SEQUENCE [LARGE SCALE GENOMIC DNA]</scope>
    <source>
        <strain evidence="9 10">VT</strain>
    </source>
</reference>
<dbReference type="PATRIC" id="fig|507754.4.peg.1359"/>
<dbReference type="EMBL" id="LKBG01000277">
    <property type="protein sequence ID" value="KQB33790.1"/>
    <property type="molecule type" value="Genomic_DNA"/>
</dbReference>
<dbReference type="Proteomes" id="UP000050320">
    <property type="component" value="Unassembled WGS sequence"/>
</dbReference>
<evidence type="ECO:0000256" key="5">
    <source>
        <dbReference type="ARBA" id="ARBA00035277"/>
    </source>
</evidence>
<dbReference type="OrthoDB" id="372305at2157"/>
<evidence type="ECO:0000313" key="10">
    <source>
        <dbReference type="Proteomes" id="UP000050320"/>
    </source>
</evidence>
<gene>
    <name evidence="6" type="primary">rps8e</name>
    <name evidence="9" type="ORF">AOG54_06520</name>
    <name evidence="8" type="ORF">SE19_07855</name>
</gene>
<dbReference type="EMBL" id="LJCQ01000355">
    <property type="protein sequence ID" value="KPV45895.1"/>
    <property type="molecule type" value="Genomic_DNA"/>
</dbReference>
<proteinExistence type="inferred from homology"/>
<dbReference type="HAMAP" id="MF_00029">
    <property type="entry name" value="Ribosomal_eS8"/>
    <property type="match status" value="1"/>
</dbReference>
<dbReference type="PROSITE" id="PS01193">
    <property type="entry name" value="RIBOSOMAL_S8E"/>
    <property type="match status" value="1"/>
</dbReference>
<comment type="subunit">
    <text evidence="2 6">Part of the 30S ribosomal subunit.</text>
</comment>
<keyword evidence="3 6" id="KW-0689">Ribosomal protein</keyword>
<dbReference type="InterPro" id="IPR020919">
    <property type="entry name" value="Ribosomal_protein_eS8_arc"/>
</dbReference>
<keyword evidence="10" id="KW-1185">Reference proteome</keyword>
<dbReference type="GO" id="GO:0006412">
    <property type="term" value="P:translation"/>
    <property type="evidence" value="ECO:0007669"/>
    <property type="project" value="UniProtKB-UniRule"/>
</dbReference>
<dbReference type="InterPro" id="IPR022309">
    <property type="entry name" value="Ribosomal_Se8/biogenesis_NSA2"/>
</dbReference>
<sequence>MTIYQGKGTKKFTGGKLKRNHSKRRYELGREPSLTKIGETERKTIRTLGGNTKVVLLNEQFANVYNPDDKTTKKVKIITVKENNADPHYVQRNIMNKGTVISTEIGNAMITSRPGQHGVINAVLVK</sequence>
<dbReference type="GeneID" id="84221663"/>
<dbReference type="Proteomes" id="UP000050515">
    <property type="component" value="Unassembled WGS sequence"/>
</dbReference>
<name>A0A0P9CKL2_9ARCH</name>
<comment type="caution">
    <text evidence="8">The sequence shown here is derived from an EMBL/GenBank/DDBJ whole genome shotgun (WGS) entry which is preliminary data.</text>
</comment>
<dbReference type="GO" id="GO:0003735">
    <property type="term" value="F:structural constituent of ribosome"/>
    <property type="evidence" value="ECO:0007669"/>
    <property type="project" value="InterPro"/>
</dbReference>
<dbReference type="PANTHER" id="PTHR10394">
    <property type="entry name" value="40S RIBOSOMAL PROTEIN S8"/>
    <property type="match status" value="1"/>
</dbReference>
<organism evidence="8 11">
    <name type="scientific">Acidiplasma aeolicum</name>
    <dbReference type="NCBI Taxonomy" id="507754"/>
    <lineage>
        <taxon>Archaea</taxon>
        <taxon>Methanobacteriati</taxon>
        <taxon>Thermoplasmatota</taxon>
        <taxon>Thermoplasmata</taxon>
        <taxon>Thermoplasmatales</taxon>
        <taxon>Ferroplasmaceae</taxon>
        <taxon>Acidiplasma</taxon>
    </lineage>
</organism>
<dbReference type="NCBIfam" id="TIGR00307">
    <property type="entry name" value="eS8"/>
    <property type="match status" value="1"/>
</dbReference>
<dbReference type="InterPro" id="IPR018283">
    <property type="entry name" value="Ribosomal_eS8_CS"/>
</dbReference>
<evidence type="ECO:0000256" key="1">
    <source>
        <dbReference type="ARBA" id="ARBA00005257"/>
    </source>
</evidence>
<dbReference type="GO" id="GO:1990904">
    <property type="term" value="C:ribonucleoprotein complex"/>
    <property type="evidence" value="ECO:0007669"/>
    <property type="project" value="UniProtKB-KW"/>
</dbReference>